<proteinExistence type="predicted"/>
<dbReference type="EMBL" id="QLSV01000001">
    <property type="protein sequence ID" value="RAR51062.1"/>
    <property type="molecule type" value="Genomic_DNA"/>
</dbReference>
<keyword evidence="2" id="KW-1185">Reference proteome</keyword>
<comment type="caution">
    <text evidence="1">The sequence shown here is derived from an EMBL/GenBank/DDBJ whole genome shotgun (WGS) entry which is preliminary data.</text>
</comment>
<reference evidence="1 2" key="1">
    <citation type="submission" date="2018-06" db="EMBL/GenBank/DDBJ databases">
        <title>Genomic Encyclopedia of Type Strains, Phase III (KMG-III): the genomes of soil and plant-associated and newly described type strains.</title>
        <authorList>
            <person name="Whitman W."/>
        </authorList>
    </citation>
    <scope>NUCLEOTIDE SEQUENCE [LARGE SCALE GENOMIC DNA]</scope>
    <source>
        <strain evidence="1 2">CGMCC 1.12504</strain>
    </source>
</reference>
<dbReference type="Proteomes" id="UP000249518">
    <property type="component" value="Unassembled WGS sequence"/>
</dbReference>
<dbReference type="NCBIfam" id="NF033708">
    <property type="entry name" value="T9SS_Cterm_ChiA"/>
    <property type="match status" value="1"/>
</dbReference>
<organism evidence="1 2">
    <name type="scientific">Flavobacterium lacus</name>
    <dbReference type="NCBI Taxonomy" id="1353778"/>
    <lineage>
        <taxon>Bacteria</taxon>
        <taxon>Pseudomonadati</taxon>
        <taxon>Bacteroidota</taxon>
        <taxon>Flavobacteriia</taxon>
        <taxon>Flavobacteriales</taxon>
        <taxon>Flavobacteriaceae</taxon>
        <taxon>Flavobacterium</taxon>
    </lineage>
</organism>
<sequence>MKKIFFLSILLLYQIGHSQQIIEAQYWFGDNFAGRVPTLVTTNFYNEIIFDIAFPDNGTNELDDFFHCRFRDNAGNWSAIYTQNLVTENTVVNNEIKVQYWFDDNFNPTNTLQLLTTVANGNLQNSIPIIWENNAQKIHYRFKSAYNQWTSIQTNSLNNINLENNQIVKVEYWFGNDFSSPPASQTVTTNANNEINLELNYPISDTSQTDIMVNYRFQDAIGNWSVIQSTNIDEIENRNNKIVELEWWLNDDFANRTPMPVEQTGEAFLDIRDLTLIPNIQNTIYVRYKDKMNRWSSIFSFFPTEPGITVLVHGFQAFGELTDSTEDFKKMGAEIIKRAGGGVMFKNNPDNGQIEFVDNNSTDWGYPLNNKKEIVLVYDWRDLSNNLVVNVDFGSNGYLESAADNLLATIVNVPSALWGEAALLTKEQLLAKPKHFIAHSRGNILTLQFLHRLATYFPEVKVNQFTLLDPHPATSFGDIQQEPNSSWTTTSPPNLPCVNGQGLACTLIGGCYYVSSDTSIKIPTNVISADNYFRRDEYYEGTLDAFSFDGIPVDNLGLLNRELNNTVLGVGAPGIGGTHSAVRLWYRGTINRNENVAYPTTHQFGAETIIDITAEENTTKWYLPNITSTIINNDFMQYENRFTTGFNRSRIGGGEPIPEIPNSDKESLTDMNRSIALRYGLTLSEYPNGVALHTVFGGYFDNENDAGWNKNGGFSIDVDIDNGKAEIAAELFPTINPRVSKLRHSLMYFPQNYNFLKINVYEAATLLSINQPSLKVTFFNHENVPIGLPVSIELYQSDSEQYIPLPNNLVGNVGTFQIEYDTNTQGSFKVDEIKLTEFGPNGYCNDTTIWASTAENPNGEWTNGKPVYGSNVIISHNYTTTNDNVSDDDNIDEPNKTLEGCVLTVNNSANVIIGSGFNVKLNGAIKVNSGTFTLNNNASLIQNSTEFPNVGNIVVKRNSNELMRLDYTMWSSPVEAQNLLTFSPNTVTNRFYTYNPNTNIYEVINPSSSNFADANGYLIRIPNNHPTVPTIWNGEFEGVPHNGRFDLDVTDGTYNAIGNPYPSPINADLFIEENNLTEAIYFWRKTNNSNNPSYATYTYMGGTGTKANALGGSDIVPNGIIQTGQGFIAKATSNRLTFKNSMRVADSLNQFFRLADQKSRIWLNLTNNDGFFCQTMIAYSSNATNEFDPAIDGHFLQEEPTKISSLIDEEEFVIQGRSPFEVSDIVPLGFKSEIAGNYTIEIDNVDGLFSDGQMIYLKDNLLNIEHNLSNESYSFNTDSGLFNSRFEIVYQPTLSTQNPTILNNIIIYKQNQAIVIDSDNVDIKSIAIYDLKGRLLFEKKNVNEKNIKINLETAKQVLIVKIFTQDELTTTKKIIN</sequence>
<dbReference type="OrthoDB" id="9792152at2"/>
<protein>
    <submittedName>
        <fullName evidence="1">Uncharacterized protein</fullName>
    </submittedName>
</protein>
<dbReference type="RefSeq" id="WP_112084644.1">
    <property type="nucleotide sequence ID" value="NZ_QLSV01000001.1"/>
</dbReference>
<accession>A0A328WXY3</accession>
<evidence type="ECO:0000313" key="2">
    <source>
        <dbReference type="Proteomes" id="UP000249518"/>
    </source>
</evidence>
<gene>
    <name evidence="1" type="ORF">B0I10_101236</name>
</gene>
<evidence type="ECO:0000313" key="1">
    <source>
        <dbReference type="EMBL" id="RAR51062.1"/>
    </source>
</evidence>
<name>A0A328WXY3_9FLAO</name>